<protein>
    <submittedName>
        <fullName evidence="2">Uncharacterized protein</fullName>
    </submittedName>
</protein>
<proteinExistence type="predicted"/>
<name>A0A1G8M4F6_9FLAO</name>
<dbReference type="EMBL" id="FNEO01000001">
    <property type="protein sequence ID" value="SDI62791.1"/>
    <property type="molecule type" value="Genomic_DNA"/>
</dbReference>
<gene>
    <name evidence="2" type="ORF">SAMN05192550_0386</name>
</gene>
<evidence type="ECO:0000313" key="2">
    <source>
        <dbReference type="EMBL" id="SDI62791.1"/>
    </source>
</evidence>
<dbReference type="Proteomes" id="UP000182367">
    <property type="component" value="Unassembled WGS sequence"/>
</dbReference>
<keyword evidence="3" id="KW-1185">Reference proteome</keyword>
<reference evidence="2 3" key="1">
    <citation type="submission" date="2016-10" db="EMBL/GenBank/DDBJ databases">
        <authorList>
            <person name="Varghese N."/>
            <person name="Submissions S."/>
        </authorList>
    </citation>
    <scope>NUCLEOTIDE SEQUENCE [LARGE SCALE GENOMIC DNA]</scope>
    <source>
        <strain evidence="2 3">Gm-149</strain>
    </source>
</reference>
<evidence type="ECO:0000256" key="1">
    <source>
        <dbReference type="SAM" id="SignalP"/>
    </source>
</evidence>
<evidence type="ECO:0000313" key="3">
    <source>
        <dbReference type="Proteomes" id="UP000182367"/>
    </source>
</evidence>
<feature type="chain" id="PRO_5046214381" evidence="1">
    <location>
        <begin position="19"/>
        <end position="503"/>
    </location>
</feature>
<feature type="signal peptide" evidence="1">
    <location>
        <begin position="1"/>
        <end position="18"/>
    </location>
</feature>
<accession>A0A1G8M4F6</accession>
<keyword evidence="1" id="KW-0732">Signal</keyword>
<dbReference type="RefSeq" id="WP_139068364.1">
    <property type="nucleotide sequence ID" value="NZ_BJVF01000001.1"/>
</dbReference>
<comment type="caution">
    <text evidence="2">The sequence shown here is derived from an EMBL/GenBank/DDBJ whole genome shotgun (WGS) entry which is preliminary data.</text>
</comment>
<organism evidence="2 3">
    <name type="scientific">Flavobacterium glycines</name>
    <dbReference type="NCBI Taxonomy" id="551990"/>
    <lineage>
        <taxon>Bacteria</taxon>
        <taxon>Pseudomonadati</taxon>
        <taxon>Bacteroidota</taxon>
        <taxon>Flavobacteriia</taxon>
        <taxon>Flavobacteriales</taxon>
        <taxon>Flavobacteriaceae</taxon>
        <taxon>Flavobacterium</taxon>
    </lineage>
</organism>
<sequence>MKKILFSFILLMTMLVLRAQKEVASLSVDYSSEFFSDKESITISNDKTKELVLLIEDNEKTILSLLDEKFKQVATLNGEKLDRKFKTFIGYSIQGDIYCIFFKNNTNKKFGYIEFNFKSGTVAQFPLDFKLENEKYVEAITHNNVFYLMTSEKKTGYVNFYEFGKEKHLLKHAVDFNFVSYDIISSDESIHKTPYELLTSNAWGNTGSLTKIDLNSPSAIESTSEKVKLYQIGNELVFTFDNQNDNTSIISVNTTDFSKKEIVFEKPKLDQSYDSSSHNSLYNNGVLYQAVCSPKQLKLTATNFNNKIVLKELNITDTNDSIPFKNGPIIQENSSMWFKDNKRVRELEKSSKFLRKVNNGQLGIIAFVNNKNIKQITIGGYVQRSGGGGFGMMPMGGIPMGGFAMGGLLFTPTFNPFMGAYNSYSYTKSTRIECLFDDNFNHVEGEVEKNIFDKIHEQEKSIEKEKNLAWGLNLKNIYRHNNKFYLSYLNNLDKKYSIIEIEN</sequence>